<dbReference type="GO" id="GO:0017101">
    <property type="term" value="C:aminoacyl-tRNA synthetase multienzyme complex"/>
    <property type="evidence" value="ECO:0007669"/>
    <property type="project" value="TreeGrafter"/>
</dbReference>
<feature type="binding site" evidence="12">
    <location>
        <position position="156"/>
    </location>
    <ligand>
        <name>Zn(2+)</name>
        <dbReference type="ChEBI" id="CHEBI:29105"/>
    </ligand>
</feature>
<dbReference type="AlphaFoldDB" id="A0A4D7BD90"/>
<dbReference type="Gene3D" id="2.20.28.20">
    <property type="entry name" value="Methionyl-tRNA synthetase, Zn-domain"/>
    <property type="match status" value="1"/>
</dbReference>
<gene>
    <name evidence="12" type="primary">metG</name>
    <name evidence="15" type="ORF">E8M01_25800</name>
</gene>
<dbReference type="InterPro" id="IPR014729">
    <property type="entry name" value="Rossmann-like_a/b/a_fold"/>
</dbReference>
<evidence type="ECO:0000256" key="5">
    <source>
        <dbReference type="ARBA" id="ARBA00022598"/>
    </source>
</evidence>
<feature type="domain" description="Methionyl-tRNA synthetase anticodon-binding" evidence="14">
    <location>
        <begin position="410"/>
        <end position="560"/>
    </location>
</feature>
<evidence type="ECO:0000259" key="14">
    <source>
        <dbReference type="Pfam" id="PF19303"/>
    </source>
</evidence>
<dbReference type="InterPro" id="IPR033911">
    <property type="entry name" value="MetRS_core"/>
</dbReference>
<protein>
    <recommendedName>
        <fullName evidence="12">Methionine--tRNA ligase</fullName>
        <ecNumber evidence="12">6.1.1.10</ecNumber>
    </recommendedName>
    <alternativeName>
        <fullName evidence="12">Methionyl-tRNA synthetase</fullName>
        <shortName evidence="12">MetRS</shortName>
    </alternativeName>
</protein>
<dbReference type="RefSeq" id="WP_136962767.1">
    <property type="nucleotide sequence ID" value="NZ_CP039690.1"/>
</dbReference>
<dbReference type="CDD" id="cd07957">
    <property type="entry name" value="Anticodon_Ia_Met"/>
    <property type="match status" value="1"/>
</dbReference>
<evidence type="ECO:0000256" key="7">
    <source>
        <dbReference type="ARBA" id="ARBA00022833"/>
    </source>
</evidence>
<feature type="binding site" evidence="12">
    <location>
        <position position="143"/>
    </location>
    <ligand>
        <name>Zn(2+)</name>
        <dbReference type="ChEBI" id="CHEBI:29105"/>
    </ligand>
</feature>
<comment type="similarity">
    <text evidence="3 12">Belongs to the class-I aminoacyl-tRNA synthetase family. MetG type 1 subfamily.</text>
</comment>
<comment type="cofactor">
    <cofactor evidence="12">
        <name>Zn(2+)</name>
        <dbReference type="ChEBI" id="CHEBI:29105"/>
    </cofactor>
    <text evidence="12">Binds 1 zinc ion per subunit.</text>
</comment>
<comment type="subunit">
    <text evidence="12">Monomer.</text>
</comment>
<feature type="binding site" evidence="12">
    <location>
        <position position="159"/>
    </location>
    <ligand>
        <name>Zn(2+)</name>
        <dbReference type="ChEBI" id="CHEBI:29105"/>
    </ligand>
</feature>
<keyword evidence="4 12" id="KW-0963">Cytoplasm</keyword>
<dbReference type="EMBL" id="CP039690">
    <property type="protein sequence ID" value="QCI67336.1"/>
    <property type="molecule type" value="Genomic_DNA"/>
</dbReference>
<dbReference type="SUPFAM" id="SSF52374">
    <property type="entry name" value="Nucleotidylyl transferase"/>
    <property type="match status" value="1"/>
</dbReference>
<keyword evidence="8 12" id="KW-0067">ATP-binding</keyword>
<dbReference type="SUPFAM" id="SSF47323">
    <property type="entry name" value="Anticodon-binding domain of a subclass of class I aminoacyl-tRNA synthetases"/>
    <property type="match status" value="1"/>
</dbReference>
<feature type="short sequence motif" description="'KMSKS' region" evidence="12">
    <location>
        <begin position="335"/>
        <end position="339"/>
    </location>
</feature>
<comment type="catalytic activity">
    <reaction evidence="11 12">
        <text>tRNA(Met) + L-methionine + ATP = L-methionyl-tRNA(Met) + AMP + diphosphate</text>
        <dbReference type="Rhea" id="RHEA:13481"/>
        <dbReference type="Rhea" id="RHEA-COMP:9667"/>
        <dbReference type="Rhea" id="RHEA-COMP:9698"/>
        <dbReference type="ChEBI" id="CHEBI:30616"/>
        <dbReference type="ChEBI" id="CHEBI:33019"/>
        <dbReference type="ChEBI" id="CHEBI:57844"/>
        <dbReference type="ChEBI" id="CHEBI:78442"/>
        <dbReference type="ChEBI" id="CHEBI:78530"/>
        <dbReference type="ChEBI" id="CHEBI:456215"/>
        <dbReference type="EC" id="6.1.1.10"/>
    </reaction>
</comment>
<dbReference type="Gene3D" id="3.40.50.620">
    <property type="entry name" value="HUPs"/>
    <property type="match status" value="1"/>
</dbReference>
<dbReference type="Pfam" id="PF19303">
    <property type="entry name" value="Anticodon_3"/>
    <property type="match status" value="1"/>
</dbReference>
<sequence length="563" mass="61917">MAKALITSALPYINGVKHLGNLAGSLLPADIQARHRRQIGDRTLFICATDEHGTPAELAAAEAGVAVADYCRRQHAAQADIYRRLNLSFDHFGRSSSPRNHALTQHFFHCLDAQGFIEERVLQQVYSPADGRFLPDRYIIGTCPHCGFSQARGDQCESCTRPLDPVDLLAPRSALSGSTALEVRPTRHLFLRQSALVDELESWIGSRDGWPPLVTSIARKWLDEGIQDRCITRDLGWGVPVPKPGFEGKVFYVWFDAPIAYIAATQDWSDADPDHRDWRAWWWQADDVEYAQFLGKDNVPFHAVSFPCTLIGSGEPWKTVDVIKGVNWLTYEGGKFSTSQRRGLFLDQALDLLPADYWRWWLAANAPESRDTDFSFERFATDVNNDLADTFGNLVNRVLTFTVNRHGGIVPGGGVSAEPEARLAAALQRQLDDLRGHHKGCALRKAAGTVRAIWRLANGYLADEAPWRSFANAPERAAVVVRTGVNLVAAAATVAWPFIPEAADKVLRALGRSAGVPPLPQSAASALREVPSGQEVSLPPVLFAKLTPEWVAASRARFAGGGS</sequence>
<dbReference type="InterPro" id="IPR014758">
    <property type="entry name" value="Met-tRNA_synth"/>
</dbReference>
<feature type="domain" description="Methionyl/Leucyl tRNA synthetase" evidence="13">
    <location>
        <begin position="5"/>
        <end position="399"/>
    </location>
</feature>
<evidence type="ECO:0000256" key="4">
    <source>
        <dbReference type="ARBA" id="ARBA00022490"/>
    </source>
</evidence>
<dbReference type="FunFam" id="2.20.28.20:FF:000001">
    <property type="entry name" value="Methionine--tRNA ligase"/>
    <property type="match status" value="1"/>
</dbReference>
<dbReference type="PRINTS" id="PR01041">
    <property type="entry name" value="TRNASYNTHMET"/>
</dbReference>
<keyword evidence="7 12" id="KW-0862">Zinc</keyword>
<organism evidence="15 16">
    <name type="scientific">Phreatobacter stygius</name>
    <dbReference type="NCBI Taxonomy" id="1940610"/>
    <lineage>
        <taxon>Bacteria</taxon>
        <taxon>Pseudomonadati</taxon>
        <taxon>Pseudomonadota</taxon>
        <taxon>Alphaproteobacteria</taxon>
        <taxon>Hyphomicrobiales</taxon>
        <taxon>Phreatobacteraceae</taxon>
        <taxon>Phreatobacter</taxon>
    </lineage>
</organism>
<comment type="function">
    <text evidence="1 12">Is required not only for elongation of protein synthesis but also for the initiation of all mRNA translation through initiator tRNA(fMet) aminoacylation.</text>
</comment>
<dbReference type="InterPro" id="IPR015413">
    <property type="entry name" value="Methionyl/Leucyl_tRNA_Synth"/>
</dbReference>
<dbReference type="NCBIfam" id="TIGR00398">
    <property type="entry name" value="metG"/>
    <property type="match status" value="1"/>
</dbReference>
<dbReference type="PANTHER" id="PTHR45765">
    <property type="entry name" value="METHIONINE--TRNA LIGASE"/>
    <property type="match status" value="1"/>
</dbReference>
<dbReference type="InterPro" id="IPR009080">
    <property type="entry name" value="tRNAsynth_Ia_anticodon-bd"/>
</dbReference>
<evidence type="ECO:0000256" key="1">
    <source>
        <dbReference type="ARBA" id="ARBA00003314"/>
    </source>
</evidence>
<keyword evidence="16" id="KW-1185">Reference proteome</keyword>
<evidence type="ECO:0000256" key="9">
    <source>
        <dbReference type="ARBA" id="ARBA00022917"/>
    </source>
</evidence>
<evidence type="ECO:0000259" key="13">
    <source>
        <dbReference type="Pfam" id="PF09334"/>
    </source>
</evidence>
<dbReference type="GO" id="GO:0004825">
    <property type="term" value="F:methionine-tRNA ligase activity"/>
    <property type="evidence" value="ECO:0007669"/>
    <property type="project" value="UniProtKB-UniRule"/>
</dbReference>
<dbReference type="SUPFAM" id="SSF57770">
    <property type="entry name" value="Methionyl-tRNA synthetase (MetRS), Zn-domain"/>
    <property type="match status" value="1"/>
</dbReference>
<feature type="binding site" evidence="12">
    <location>
        <position position="146"/>
    </location>
    <ligand>
        <name>Zn(2+)</name>
        <dbReference type="ChEBI" id="CHEBI:29105"/>
    </ligand>
</feature>
<dbReference type="Gene3D" id="1.10.730.10">
    <property type="entry name" value="Isoleucyl-tRNA Synthetase, Domain 1"/>
    <property type="match status" value="1"/>
</dbReference>
<evidence type="ECO:0000256" key="11">
    <source>
        <dbReference type="ARBA" id="ARBA00047364"/>
    </source>
</evidence>
<dbReference type="GO" id="GO:0005829">
    <property type="term" value="C:cytosol"/>
    <property type="evidence" value="ECO:0007669"/>
    <property type="project" value="TreeGrafter"/>
</dbReference>
<dbReference type="PANTHER" id="PTHR45765:SF1">
    <property type="entry name" value="METHIONINE--TRNA LIGASE, CYTOPLASMIC"/>
    <property type="match status" value="1"/>
</dbReference>
<keyword evidence="9 12" id="KW-0648">Protein biosynthesis</keyword>
<evidence type="ECO:0000256" key="10">
    <source>
        <dbReference type="ARBA" id="ARBA00023146"/>
    </source>
</evidence>
<evidence type="ECO:0000256" key="8">
    <source>
        <dbReference type="ARBA" id="ARBA00022840"/>
    </source>
</evidence>
<evidence type="ECO:0000313" key="16">
    <source>
        <dbReference type="Proteomes" id="UP000298781"/>
    </source>
</evidence>
<dbReference type="EC" id="6.1.1.10" evidence="12"/>
<feature type="short sequence motif" description="'HIGH' region" evidence="12">
    <location>
        <begin position="11"/>
        <end position="21"/>
    </location>
</feature>
<dbReference type="Proteomes" id="UP000298781">
    <property type="component" value="Chromosome"/>
</dbReference>
<evidence type="ECO:0000256" key="2">
    <source>
        <dbReference type="ARBA" id="ARBA00004496"/>
    </source>
</evidence>
<dbReference type="GO" id="GO:0005524">
    <property type="term" value="F:ATP binding"/>
    <property type="evidence" value="ECO:0007669"/>
    <property type="project" value="UniProtKB-UniRule"/>
</dbReference>
<dbReference type="GO" id="GO:0046872">
    <property type="term" value="F:metal ion binding"/>
    <property type="evidence" value="ECO:0007669"/>
    <property type="project" value="UniProtKB-KW"/>
</dbReference>
<reference evidence="15 16" key="1">
    <citation type="submission" date="2019-04" db="EMBL/GenBank/DDBJ databases">
        <title>Phreatobacter aquaticus sp. nov.</title>
        <authorList>
            <person name="Choi A."/>
        </authorList>
    </citation>
    <scope>NUCLEOTIDE SEQUENCE [LARGE SCALE GENOMIC DNA]</scope>
    <source>
        <strain evidence="15 16">KCTC 52518</strain>
    </source>
</reference>
<dbReference type="HAMAP" id="MF_00098">
    <property type="entry name" value="Met_tRNA_synth_type1"/>
    <property type="match status" value="1"/>
</dbReference>
<comment type="subcellular location">
    <subcellularLocation>
        <location evidence="2 12">Cytoplasm</location>
    </subcellularLocation>
</comment>
<keyword evidence="10 12" id="KW-0030">Aminoacyl-tRNA synthetase</keyword>
<dbReference type="GO" id="GO:0006431">
    <property type="term" value="P:methionyl-tRNA aminoacylation"/>
    <property type="evidence" value="ECO:0007669"/>
    <property type="project" value="UniProtKB-UniRule"/>
</dbReference>
<evidence type="ECO:0000256" key="12">
    <source>
        <dbReference type="HAMAP-Rule" id="MF_00098"/>
    </source>
</evidence>
<dbReference type="Pfam" id="PF09334">
    <property type="entry name" value="tRNA-synt_1g"/>
    <property type="match status" value="1"/>
</dbReference>
<keyword evidence="6 12" id="KW-0547">Nucleotide-binding</keyword>
<dbReference type="InterPro" id="IPR023458">
    <property type="entry name" value="Met-tRNA_ligase_1"/>
</dbReference>
<dbReference type="KEGG" id="pstg:E8M01_25800"/>
<dbReference type="InterPro" id="IPR041872">
    <property type="entry name" value="Anticodon_Met"/>
</dbReference>
<name>A0A4D7BD90_9HYPH</name>
<accession>A0A4D7BD90</accession>
<dbReference type="InterPro" id="IPR029038">
    <property type="entry name" value="MetRS_Zn"/>
</dbReference>
<evidence type="ECO:0000313" key="15">
    <source>
        <dbReference type="EMBL" id="QCI67336.1"/>
    </source>
</evidence>
<keyword evidence="5 12" id="KW-0436">Ligase</keyword>
<keyword evidence="12" id="KW-0479">Metal-binding</keyword>
<dbReference type="OrthoDB" id="9810191at2"/>
<dbReference type="CDD" id="cd00814">
    <property type="entry name" value="MetRS_core"/>
    <property type="match status" value="1"/>
</dbReference>
<evidence type="ECO:0000256" key="3">
    <source>
        <dbReference type="ARBA" id="ARBA00008258"/>
    </source>
</evidence>
<evidence type="ECO:0000256" key="6">
    <source>
        <dbReference type="ARBA" id="ARBA00022741"/>
    </source>
</evidence>
<feature type="binding site" evidence="12">
    <location>
        <position position="338"/>
    </location>
    <ligand>
        <name>ATP</name>
        <dbReference type="ChEBI" id="CHEBI:30616"/>
    </ligand>
</feature>
<proteinExistence type="inferred from homology"/>